<feature type="compositionally biased region" description="Low complexity" evidence="1">
    <location>
        <begin position="288"/>
        <end position="297"/>
    </location>
</feature>
<feature type="compositionally biased region" description="Polar residues" evidence="1">
    <location>
        <begin position="947"/>
        <end position="969"/>
    </location>
</feature>
<feature type="compositionally biased region" description="Pro residues" evidence="1">
    <location>
        <begin position="218"/>
        <end position="229"/>
    </location>
</feature>
<gene>
    <name evidence="3" type="ORF">B0H15DRAFT_953375</name>
</gene>
<feature type="compositionally biased region" description="Pro residues" evidence="1">
    <location>
        <begin position="392"/>
        <end position="406"/>
    </location>
</feature>
<dbReference type="AlphaFoldDB" id="A0AAD6TYI3"/>
<feature type="region of interest" description="Disordered" evidence="1">
    <location>
        <begin position="1"/>
        <end position="352"/>
    </location>
</feature>
<feature type="compositionally biased region" description="Low complexity" evidence="1">
    <location>
        <begin position="748"/>
        <end position="772"/>
    </location>
</feature>
<dbReference type="GO" id="GO:0008168">
    <property type="term" value="F:methyltransferase activity"/>
    <property type="evidence" value="ECO:0007669"/>
    <property type="project" value="TreeGrafter"/>
</dbReference>
<dbReference type="PANTHER" id="PTHR43591">
    <property type="entry name" value="METHYLTRANSFERASE"/>
    <property type="match status" value="1"/>
</dbReference>
<feature type="compositionally biased region" description="Basic and acidic residues" evidence="1">
    <location>
        <begin position="105"/>
        <end position="120"/>
    </location>
</feature>
<proteinExistence type="predicted"/>
<dbReference type="PANTHER" id="PTHR43591:SF24">
    <property type="entry name" value="2-METHOXY-6-POLYPRENYL-1,4-BENZOQUINOL METHYLASE, MITOCHONDRIAL"/>
    <property type="match status" value="1"/>
</dbReference>
<organism evidence="3 4">
    <name type="scientific">Mycena belliarum</name>
    <dbReference type="NCBI Taxonomy" id="1033014"/>
    <lineage>
        <taxon>Eukaryota</taxon>
        <taxon>Fungi</taxon>
        <taxon>Dikarya</taxon>
        <taxon>Basidiomycota</taxon>
        <taxon>Agaricomycotina</taxon>
        <taxon>Agaricomycetes</taxon>
        <taxon>Agaricomycetidae</taxon>
        <taxon>Agaricales</taxon>
        <taxon>Marasmiineae</taxon>
        <taxon>Mycenaceae</taxon>
        <taxon>Mycena</taxon>
    </lineage>
</organism>
<dbReference type="EMBL" id="JARJCN010000053">
    <property type="protein sequence ID" value="KAJ7080778.1"/>
    <property type="molecule type" value="Genomic_DNA"/>
</dbReference>
<dbReference type="SUPFAM" id="SSF53335">
    <property type="entry name" value="S-adenosyl-L-methionine-dependent methyltransferases"/>
    <property type="match status" value="1"/>
</dbReference>
<feature type="compositionally biased region" description="Basic and acidic residues" evidence="1">
    <location>
        <begin position="134"/>
        <end position="143"/>
    </location>
</feature>
<feature type="region of interest" description="Disordered" evidence="1">
    <location>
        <begin position="991"/>
        <end position="1051"/>
    </location>
</feature>
<dbReference type="InterPro" id="IPR029063">
    <property type="entry name" value="SAM-dependent_MTases_sf"/>
</dbReference>
<dbReference type="Pfam" id="PF13649">
    <property type="entry name" value="Methyltransf_25"/>
    <property type="match status" value="1"/>
</dbReference>
<dbReference type="InterPro" id="IPR041698">
    <property type="entry name" value="Methyltransf_25"/>
</dbReference>
<feature type="compositionally biased region" description="Basic residues" evidence="1">
    <location>
        <begin position="1028"/>
        <end position="1037"/>
    </location>
</feature>
<dbReference type="Gene3D" id="3.40.50.150">
    <property type="entry name" value="Vaccinia Virus protein VP39"/>
    <property type="match status" value="1"/>
</dbReference>
<protein>
    <recommendedName>
        <fullName evidence="2">Methyltransferase domain-containing protein</fullName>
    </recommendedName>
</protein>
<feature type="compositionally biased region" description="Low complexity" evidence="1">
    <location>
        <begin position="14"/>
        <end position="28"/>
    </location>
</feature>
<accession>A0AAD6TYI3</accession>
<feature type="compositionally biased region" description="Basic and acidic residues" evidence="1">
    <location>
        <begin position="469"/>
        <end position="484"/>
    </location>
</feature>
<feature type="region of interest" description="Disordered" evidence="1">
    <location>
        <begin position="382"/>
        <end position="443"/>
    </location>
</feature>
<feature type="region of interest" description="Disordered" evidence="1">
    <location>
        <begin position="458"/>
        <end position="489"/>
    </location>
</feature>
<keyword evidence="4" id="KW-1185">Reference proteome</keyword>
<feature type="region of interest" description="Disordered" evidence="1">
    <location>
        <begin position="721"/>
        <end position="782"/>
    </location>
</feature>
<evidence type="ECO:0000313" key="3">
    <source>
        <dbReference type="EMBL" id="KAJ7080778.1"/>
    </source>
</evidence>
<feature type="compositionally biased region" description="Low complexity" evidence="1">
    <location>
        <begin position="235"/>
        <end position="244"/>
    </location>
</feature>
<evidence type="ECO:0000259" key="2">
    <source>
        <dbReference type="Pfam" id="PF13649"/>
    </source>
</evidence>
<feature type="compositionally biased region" description="Low complexity" evidence="1">
    <location>
        <begin position="264"/>
        <end position="279"/>
    </location>
</feature>
<reference evidence="3" key="1">
    <citation type="submission" date="2023-03" db="EMBL/GenBank/DDBJ databases">
        <title>Massive genome expansion in bonnet fungi (Mycena s.s.) driven by repeated elements and novel gene families across ecological guilds.</title>
        <authorList>
            <consortium name="Lawrence Berkeley National Laboratory"/>
            <person name="Harder C.B."/>
            <person name="Miyauchi S."/>
            <person name="Viragh M."/>
            <person name="Kuo A."/>
            <person name="Thoen E."/>
            <person name="Andreopoulos B."/>
            <person name="Lu D."/>
            <person name="Skrede I."/>
            <person name="Drula E."/>
            <person name="Henrissat B."/>
            <person name="Morin E."/>
            <person name="Kohler A."/>
            <person name="Barry K."/>
            <person name="LaButti K."/>
            <person name="Morin E."/>
            <person name="Salamov A."/>
            <person name="Lipzen A."/>
            <person name="Mereny Z."/>
            <person name="Hegedus B."/>
            <person name="Baldrian P."/>
            <person name="Stursova M."/>
            <person name="Weitz H."/>
            <person name="Taylor A."/>
            <person name="Grigoriev I.V."/>
            <person name="Nagy L.G."/>
            <person name="Martin F."/>
            <person name="Kauserud H."/>
        </authorList>
    </citation>
    <scope>NUCLEOTIDE SEQUENCE</scope>
    <source>
        <strain evidence="3">CBHHK173m</strain>
    </source>
</reference>
<name>A0AAD6TYI3_9AGAR</name>
<feature type="domain" description="Methyltransferase" evidence="2">
    <location>
        <begin position="550"/>
        <end position="651"/>
    </location>
</feature>
<dbReference type="Proteomes" id="UP001222325">
    <property type="component" value="Unassembled WGS sequence"/>
</dbReference>
<evidence type="ECO:0000256" key="1">
    <source>
        <dbReference type="SAM" id="MobiDB-lite"/>
    </source>
</evidence>
<feature type="compositionally biased region" description="Acidic residues" evidence="1">
    <location>
        <begin position="722"/>
        <end position="731"/>
    </location>
</feature>
<feature type="region of interest" description="Disordered" evidence="1">
    <location>
        <begin position="936"/>
        <end position="969"/>
    </location>
</feature>
<comment type="caution">
    <text evidence="3">The sequence shown here is derived from an EMBL/GenBank/DDBJ whole genome shotgun (WGS) entry which is preliminary data.</text>
</comment>
<feature type="compositionally biased region" description="Pro residues" evidence="1">
    <location>
        <begin position="245"/>
        <end position="261"/>
    </location>
</feature>
<evidence type="ECO:0000313" key="4">
    <source>
        <dbReference type="Proteomes" id="UP001222325"/>
    </source>
</evidence>
<dbReference type="CDD" id="cd02440">
    <property type="entry name" value="AdoMet_MTases"/>
    <property type="match status" value="1"/>
</dbReference>
<sequence length="1078" mass="115157">MSSRAASGRKRVWPMPTGAAAPAPQTTTSNKSSRPGIDPNVQATTFPTPVSPMHLRAASFSPSSSYAGLYPPVPSRDLIPRSQRSADVLGGLTPYPLPPQTQPPVRREKSINATPDRETPHPAPSYTALSVHFSDSERGESRRSSTSRALPPYPSSPPGSTGWAALSDTKVASATARPPSYLSELQPSPPLKSSFDPTPGGVARSGSVASTSRLSPTPTQPPYYSPPSSPRQATSRSRLSYPPALSSPPLVPTYSPAPYPTPQSSADSVSAYSPSTSPVHLVARPETSLSGSSDSISGSGGSGSASISTRSSDPHSPPGASTVPLDSNAPFVFPSSRSCARPGAGPGFKFRGRRKLKPAVQVLPAGTPIPAEGVFTAEAPPQTELPRRARSRPPPIVSTGGPPPFYFPSSRTRAHPKSPTQFTFHREKKKDGLGPAAKPPGFLRMGFRRTVPVAREASPLAHTLAVPPQEDRGETPTPTHETRLSSESVDLDAPVHVPPQIVTKVGAYPLDAYDAALIESDRQTWELLRKLNTTGTPTFHHYGGRPPRNVLDLGCGAGHWMLDAATAWQNSGVQIVGFDMVDTTKGLWPAAQRKGVADNLKFVRGNFVKAALPFPDDAFQLVRMANLALCIPHERWEDVLREAWRVLAVGGRLELIDDAVFFPYGKPPVLTPAPAQSLSRPMSPHLDMSISSASFSRMSLADDIDPGVRDDADSVIYNLYGLEEEDEEDGAPSDVDTIGSGRPWPHGASSPSDPYTHSSSSSRSSLLSVSSAPPAPNPKAWHADAMSAQEVEALFEHLVNGKYGIHLRPADFVGEMLARVFGPGSSREVAALHLTLAPPEHAQGPQRPASRNGRGKHVIQADTLDACPGLILWPSTFLPLPSAELEAHASKHPRMLLSCKGALVDYAAELANPSDSEVQGESAMEALWEYQNFLRERFNPPPDDPSRATSDTSSANEGNSFNGSTFSVNSVGSEARDAMREYQNELQTRFEWTSDAVRSPTPTLSPAPAVAPDAGTDATSVSTSAPPRPRKSRSRGSRGRDRASSTTSSVAPPYSRIELTHVRTFYVYEAVKYADGRF</sequence>